<feature type="chain" id="PRO_5012825748" evidence="1">
    <location>
        <begin position="23"/>
        <end position="285"/>
    </location>
</feature>
<dbReference type="AlphaFoldDB" id="A0A1Z4LJJ3"/>
<dbReference type="OrthoDB" id="480969at2"/>
<dbReference type="Pfam" id="PF12974">
    <property type="entry name" value="Phosphonate-bd"/>
    <property type="match status" value="1"/>
</dbReference>
<reference evidence="2 3" key="1">
    <citation type="submission" date="2017-06" db="EMBL/GenBank/DDBJ databases">
        <title>Genome sequencing of cyanobaciteial culture collection at National Institute for Environmental Studies (NIES).</title>
        <authorList>
            <person name="Hirose Y."/>
            <person name="Shimura Y."/>
            <person name="Fujisawa T."/>
            <person name="Nakamura Y."/>
            <person name="Kawachi M."/>
        </authorList>
    </citation>
    <scope>NUCLEOTIDE SEQUENCE [LARGE SCALE GENOMIC DNA]</scope>
    <source>
        <strain evidence="2 3">NIES-267</strain>
    </source>
</reference>
<accession>A0A1Z4LJJ3</accession>
<evidence type="ECO:0000256" key="1">
    <source>
        <dbReference type="SAM" id="SignalP"/>
    </source>
</evidence>
<dbReference type="SUPFAM" id="SSF53850">
    <property type="entry name" value="Periplasmic binding protein-like II"/>
    <property type="match status" value="1"/>
</dbReference>
<dbReference type="EMBL" id="AP018227">
    <property type="protein sequence ID" value="BAY81391.1"/>
    <property type="molecule type" value="Genomic_DNA"/>
</dbReference>
<evidence type="ECO:0000313" key="3">
    <source>
        <dbReference type="Proteomes" id="UP000218418"/>
    </source>
</evidence>
<dbReference type="PANTHER" id="PTHR35841">
    <property type="entry name" value="PHOSPHONATES-BINDING PERIPLASMIC PROTEIN"/>
    <property type="match status" value="1"/>
</dbReference>
<dbReference type="PROSITE" id="PS51257">
    <property type="entry name" value="PROKAR_LIPOPROTEIN"/>
    <property type="match status" value="1"/>
</dbReference>
<dbReference type="Gene3D" id="3.40.190.10">
    <property type="entry name" value="Periplasmic binding protein-like II"/>
    <property type="match status" value="2"/>
</dbReference>
<dbReference type="PANTHER" id="PTHR35841:SF1">
    <property type="entry name" value="PHOSPHONATES-BINDING PERIPLASMIC PROTEIN"/>
    <property type="match status" value="1"/>
</dbReference>
<keyword evidence="3" id="KW-1185">Reference proteome</keyword>
<organism evidence="2 3">
    <name type="scientific">Calothrix parasitica NIES-267</name>
    <dbReference type="NCBI Taxonomy" id="1973488"/>
    <lineage>
        <taxon>Bacteria</taxon>
        <taxon>Bacillati</taxon>
        <taxon>Cyanobacteriota</taxon>
        <taxon>Cyanophyceae</taxon>
        <taxon>Nostocales</taxon>
        <taxon>Calotrichaceae</taxon>
        <taxon>Calothrix</taxon>
    </lineage>
</organism>
<keyword evidence="1" id="KW-0732">Signal</keyword>
<feature type="signal peptide" evidence="1">
    <location>
        <begin position="1"/>
        <end position="22"/>
    </location>
</feature>
<gene>
    <name evidence="2" type="ORF">NIES267_08670</name>
</gene>
<proteinExistence type="predicted"/>
<name>A0A1Z4LJJ3_9CYAN</name>
<sequence length="285" mass="32124">MNTKLSRRIFLSQMLLAASACATEKTVVNQRLVIGVISYGKGKQTIERLSGFREYLSDKLRTIIELEPAFNERVAVERIKRKSWSLFFSTPGLAAMSIANYQYWSMFPLRLDGASRSIIVVNQNSPLQKLKNLRNQKLALGQQGSATGYYFPLYSLHGLTLASVQFASTPKTSLEWLSSGEVDAAALSLQEFNLHKSEFDSSQFRILFTNSRPVPSGSFLCSPLVERKRADLIRNHLKQAPASLIQQARYIPDQPVPDYKYMISVVKRVNAIAKNIDSKPVRLFI</sequence>
<protein>
    <submittedName>
        <fullName evidence="2">Uncharacterized protein</fullName>
    </submittedName>
</protein>
<evidence type="ECO:0000313" key="2">
    <source>
        <dbReference type="EMBL" id="BAY81391.1"/>
    </source>
</evidence>
<dbReference type="Proteomes" id="UP000218418">
    <property type="component" value="Chromosome"/>
</dbReference>